<accession>A0ABZ2TZY6</accession>
<name>A0ABZ2TZY6_9ACTN</name>
<dbReference type="PANTHER" id="PTHR22642:SF2">
    <property type="entry name" value="PROTEIN LONG AFTER FAR-RED 3"/>
    <property type="match status" value="1"/>
</dbReference>
<evidence type="ECO:0000313" key="3">
    <source>
        <dbReference type="Proteomes" id="UP001479933"/>
    </source>
</evidence>
<dbReference type="SUPFAM" id="SSF51556">
    <property type="entry name" value="Metallo-dependent hydrolases"/>
    <property type="match status" value="1"/>
</dbReference>
<organism evidence="2 3">
    <name type="scientific">Gordonia hydrophobica</name>
    <dbReference type="NCBI Taxonomy" id="40516"/>
    <lineage>
        <taxon>Bacteria</taxon>
        <taxon>Bacillati</taxon>
        <taxon>Actinomycetota</taxon>
        <taxon>Actinomycetes</taxon>
        <taxon>Mycobacteriales</taxon>
        <taxon>Gordoniaceae</taxon>
        <taxon>Gordonia</taxon>
    </lineage>
</organism>
<feature type="domain" description="Amidohydrolase 3" evidence="1">
    <location>
        <begin position="37"/>
        <end position="440"/>
    </location>
</feature>
<dbReference type="Proteomes" id="UP001479933">
    <property type="component" value="Chromosome"/>
</dbReference>
<gene>
    <name evidence="2" type="ORF">RVF87_17880</name>
</gene>
<dbReference type="InterPro" id="IPR032466">
    <property type="entry name" value="Metal_Hydrolase"/>
</dbReference>
<dbReference type="Gene3D" id="3.10.310.70">
    <property type="match status" value="1"/>
</dbReference>
<dbReference type="InterPro" id="IPR011059">
    <property type="entry name" value="Metal-dep_hydrolase_composite"/>
</dbReference>
<evidence type="ECO:0000259" key="1">
    <source>
        <dbReference type="Pfam" id="PF07969"/>
    </source>
</evidence>
<keyword evidence="3" id="KW-1185">Reference proteome</keyword>
<sequence length="444" mass="47251">MLIVGGSLLNGRRADVRIIGDRIVEVAPSLAPTRGEEEIDVLGGTILPGLHDHHVHLRAMAAAALSVRLDPATVRGRVGLAESLAVASPDAVGWIRAVGYHESIAGDLDRHLLDALDPVRPVRIQHRTGAMWFVNTPGLRLLGLADHPTGRVYRDDHVLAAHTSVDTDLTVLGHDLAALGITGVTEATPDLTDADLVDLRRALTDGALPQRLHVLRAPGESRHPRLTHGPTKRIIDDDVDCAEFTDWLTAQRRQARPVAVHCVTVLQLVVTITALREVGTLPGDRIEHAAVVPDDLLATLGDLGITVVTQPNFVSERGDQYLADVPADELPGLWRLASLIEAGVPLAGSTDAPFGHHDSWAAMRAACARRAPSGATIGENERLSPRAALGLFLGRPDAPAQVRRVEIGAVADLCLARAAPEELLEALSAETVVGVVIGGQHFSF</sequence>
<dbReference type="SUPFAM" id="SSF51338">
    <property type="entry name" value="Composite domain of metallo-dependent hydrolases"/>
    <property type="match status" value="1"/>
</dbReference>
<dbReference type="Gene3D" id="3.20.20.140">
    <property type="entry name" value="Metal-dependent hydrolases"/>
    <property type="match status" value="2"/>
</dbReference>
<dbReference type="EMBL" id="CP136137">
    <property type="protein sequence ID" value="WYY06893.1"/>
    <property type="molecule type" value="Genomic_DNA"/>
</dbReference>
<dbReference type="InterPro" id="IPR013108">
    <property type="entry name" value="Amidohydro_3"/>
</dbReference>
<dbReference type="Pfam" id="PF07969">
    <property type="entry name" value="Amidohydro_3"/>
    <property type="match status" value="1"/>
</dbReference>
<dbReference type="PANTHER" id="PTHR22642">
    <property type="entry name" value="IMIDAZOLONEPROPIONASE"/>
    <property type="match status" value="1"/>
</dbReference>
<dbReference type="RefSeq" id="WP_066172039.1">
    <property type="nucleotide sequence ID" value="NZ_CP136137.1"/>
</dbReference>
<proteinExistence type="predicted"/>
<evidence type="ECO:0000313" key="2">
    <source>
        <dbReference type="EMBL" id="WYY06893.1"/>
    </source>
</evidence>
<reference evidence="2 3" key="1">
    <citation type="journal article" date="2023" name="Virus Evol.">
        <title>Computational host range prediction-The good, the bad, and the ugly.</title>
        <authorList>
            <person name="Howell A.A."/>
            <person name="Versoza C.J."/>
            <person name="Pfeifer S.P."/>
        </authorList>
    </citation>
    <scope>NUCLEOTIDE SEQUENCE [LARGE SCALE GENOMIC DNA]</scope>
    <source>
        <strain evidence="2 3">1610/1b</strain>
    </source>
</reference>
<protein>
    <submittedName>
        <fullName evidence="2">Amidohydrolase family protein</fullName>
    </submittedName>
</protein>